<dbReference type="Gene3D" id="1.10.287.130">
    <property type="match status" value="1"/>
</dbReference>
<evidence type="ECO:0000259" key="5">
    <source>
        <dbReference type="PROSITE" id="PS50109"/>
    </source>
</evidence>
<dbReference type="Pfam" id="PF00512">
    <property type="entry name" value="HisKA"/>
    <property type="match status" value="1"/>
</dbReference>
<name>A0ABU5H2Q0_9BACT</name>
<keyword evidence="4" id="KW-0472">Membrane</keyword>
<keyword evidence="3" id="KW-0597">Phosphoprotein</keyword>
<dbReference type="Gene3D" id="3.30.565.10">
    <property type="entry name" value="Histidine kinase-like ATPase, C-terminal domain"/>
    <property type="match status" value="1"/>
</dbReference>
<dbReference type="InterPro" id="IPR036097">
    <property type="entry name" value="HisK_dim/P_sf"/>
</dbReference>
<gene>
    <name evidence="6" type="ORF">SYV04_11730</name>
</gene>
<evidence type="ECO:0000313" key="7">
    <source>
        <dbReference type="Proteomes" id="UP001291309"/>
    </source>
</evidence>
<dbReference type="Pfam" id="PF02518">
    <property type="entry name" value="HATPase_c"/>
    <property type="match status" value="1"/>
</dbReference>
<dbReference type="PROSITE" id="PS50109">
    <property type="entry name" value="HIS_KIN"/>
    <property type="match status" value="1"/>
</dbReference>
<dbReference type="SUPFAM" id="SSF55874">
    <property type="entry name" value="ATPase domain of HSP90 chaperone/DNA topoisomerase II/histidine kinase"/>
    <property type="match status" value="1"/>
</dbReference>
<dbReference type="SMART" id="SM00388">
    <property type="entry name" value="HisKA"/>
    <property type="match status" value="1"/>
</dbReference>
<feature type="transmembrane region" description="Helical" evidence="4">
    <location>
        <begin position="135"/>
        <end position="159"/>
    </location>
</feature>
<dbReference type="RefSeq" id="WP_321545784.1">
    <property type="nucleotide sequence ID" value="NZ_JAXIVS010000003.1"/>
</dbReference>
<dbReference type="InterPro" id="IPR003594">
    <property type="entry name" value="HATPase_dom"/>
</dbReference>
<feature type="transmembrane region" description="Helical" evidence="4">
    <location>
        <begin position="25"/>
        <end position="42"/>
    </location>
</feature>
<dbReference type="SUPFAM" id="SSF47384">
    <property type="entry name" value="Homodimeric domain of signal transducing histidine kinase"/>
    <property type="match status" value="1"/>
</dbReference>
<feature type="domain" description="Histidine kinase" evidence="5">
    <location>
        <begin position="210"/>
        <end position="424"/>
    </location>
</feature>
<keyword evidence="6" id="KW-0067">ATP-binding</keyword>
<dbReference type="GO" id="GO:0005524">
    <property type="term" value="F:ATP binding"/>
    <property type="evidence" value="ECO:0007669"/>
    <property type="project" value="UniProtKB-KW"/>
</dbReference>
<dbReference type="InterPro" id="IPR004358">
    <property type="entry name" value="Sig_transdc_His_kin-like_C"/>
</dbReference>
<keyword evidence="6" id="KW-0547">Nucleotide-binding</keyword>
<dbReference type="PANTHER" id="PTHR43065:SF42">
    <property type="entry name" value="TWO-COMPONENT SENSOR PPRA"/>
    <property type="match status" value="1"/>
</dbReference>
<comment type="caution">
    <text evidence="6">The sequence shown here is derived from an EMBL/GenBank/DDBJ whole genome shotgun (WGS) entry which is preliminary data.</text>
</comment>
<dbReference type="Proteomes" id="UP001291309">
    <property type="component" value="Unassembled WGS sequence"/>
</dbReference>
<dbReference type="CDD" id="cd00082">
    <property type="entry name" value="HisKA"/>
    <property type="match status" value="1"/>
</dbReference>
<keyword evidence="7" id="KW-1185">Reference proteome</keyword>
<keyword evidence="4" id="KW-1133">Transmembrane helix</keyword>
<dbReference type="EMBL" id="JAXIVS010000003">
    <property type="protein sequence ID" value="MDY7227068.1"/>
    <property type="molecule type" value="Genomic_DNA"/>
</dbReference>
<dbReference type="PRINTS" id="PR00344">
    <property type="entry name" value="BCTRLSENSOR"/>
</dbReference>
<sequence length="437" mass="48104">MTPTPKQAPAPEADPEQVHLGVNKTAGLGALVINLVLLIWFWGQWSAFLAVLGVATVLMLWNLVLIEWLAKWTSRSVLETARTVLNVMGIAVVGHFTRWAAPVWIYVPYNLIWFYGLDRWVRPRGVFFLLSVDAIAWWDGAAPEVLLAFSLLGVFGFLVTEKRVELLRGALGRTLEHQQELRDAHQRLQRIHQRAVEQEKFSSLGMMAAGVAHEINNPMSFVTSNVHSLLKDLQQQPALPEPLKEYVDDVLPATLEGIRRVNAIVADLRRFARGDPDIHSEYDLNTEARTALRLAHNQLRHCQVETELGEVGTLRGRPQQIVKVLVNLLANAGQATPTGGKVRLSTRPEGGEVRVEVLDTGEGMSPEAMRHLFQPFFTTRPPGAGMGLGLAVVRGIVTAHGGRIQVESQPGQGTCVTFFLPRVPPPGAGVRSAASEA</sequence>
<comment type="catalytic activity">
    <reaction evidence="1">
        <text>ATP + protein L-histidine = ADP + protein N-phospho-L-histidine.</text>
        <dbReference type="EC" id="2.7.13.3"/>
    </reaction>
</comment>
<reference evidence="6 7" key="1">
    <citation type="submission" date="2023-12" db="EMBL/GenBank/DDBJ databases">
        <title>the genome sequence of Hyalangium sp. s54d21.</title>
        <authorList>
            <person name="Zhang X."/>
        </authorList>
    </citation>
    <scope>NUCLEOTIDE SEQUENCE [LARGE SCALE GENOMIC DNA]</scope>
    <source>
        <strain evidence="7">s54d21</strain>
    </source>
</reference>
<proteinExistence type="predicted"/>
<dbReference type="InterPro" id="IPR005467">
    <property type="entry name" value="His_kinase_dom"/>
</dbReference>
<dbReference type="EC" id="2.7.13.3" evidence="2"/>
<dbReference type="InterPro" id="IPR003661">
    <property type="entry name" value="HisK_dim/P_dom"/>
</dbReference>
<accession>A0ABU5H2Q0</accession>
<evidence type="ECO:0000256" key="4">
    <source>
        <dbReference type="SAM" id="Phobius"/>
    </source>
</evidence>
<protein>
    <recommendedName>
        <fullName evidence="2">histidine kinase</fullName>
        <ecNumber evidence="2">2.7.13.3</ecNumber>
    </recommendedName>
</protein>
<organism evidence="6 7">
    <name type="scientific">Hyalangium rubrum</name>
    <dbReference type="NCBI Taxonomy" id="3103134"/>
    <lineage>
        <taxon>Bacteria</taxon>
        <taxon>Pseudomonadati</taxon>
        <taxon>Myxococcota</taxon>
        <taxon>Myxococcia</taxon>
        <taxon>Myxococcales</taxon>
        <taxon>Cystobacterineae</taxon>
        <taxon>Archangiaceae</taxon>
        <taxon>Hyalangium</taxon>
    </lineage>
</organism>
<evidence type="ECO:0000256" key="1">
    <source>
        <dbReference type="ARBA" id="ARBA00000085"/>
    </source>
</evidence>
<dbReference type="PANTHER" id="PTHR43065">
    <property type="entry name" value="SENSOR HISTIDINE KINASE"/>
    <property type="match status" value="1"/>
</dbReference>
<evidence type="ECO:0000256" key="3">
    <source>
        <dbReference type="ARBA" id="ARBA00022553"/>
    </source>
</evidence>
<feature type="transmembrane region" description="Helical" evidence="4">
    <location>
        <begin position="48"/>
        <end position="70"/>
    </location>
</feature>
<feature type="transmembrane region" description="Helical" evidence="4">
    <location>
        <begin position="90"/>
        <end position="115"/>
    </location>
</feature>
<dbReference type="CDD" id="cd00075">
    <property type="entry name" value="HATPase"/>
    <property type="match status" value="1"/>
</dbReference>
<keyword evidence="4" id="KW-0812">Transmembrane</keyword>
<evidence type="ECO:0000313" key="6">
    <source>
        <dbReference type="EMBL" id="MDY7227068.1"/>
    </source>
</evidence>
<evidence type="ECO:0000256" key="2">
    <source>
        <dbReference type="ARBA" id="ARBA00012438"/>
    </source>
</evidence>
<dbReference type="SMART" id="SM00387">
    <property type="entry name" value="HATPase_c"/>
    <property type="match status" value="1"/>
</dbReference>
<dbReference type="InterPro" id="IPR036890">
    <property type="entry name" value="HATPase_C_sf"/>
</dbReference>